<feature type="compositionally biased region" description="Basic and acidic residues" evidence="1">
    <location>
        <begin position="237"/>
        <end position="246"/>
    </location>
</feature>
<feature type="compositionally biased region" description="Basic and acidic residues" evidence="1">
    <location>
        <begin position="1187"/>
        <end position="1197"/>
    </location>
</feature>
<evidence type="ECO:0000256" key="1">
    <source>
        <dbReference type="SAM" id="MobiDB-lite"/>
    </source>
</evidence>
<accession>A0AAV2HAV1</accession>
<feature type="region of interest" description="Disordered" evidence="1">
    <location>
        <begin position="1"/>
        <end position="26"/>
    </location>
</feature>
<gene>
    <name evidence="2" type="ORF">GSLYS_00003331001</name>
</gene>
<feature type="region of interest" description="Disordered" evidence="1">
    <location>
        <begin position="1185"/>
        <end position="1218"/>
    </location>
</feature>
<feature type="compositionally biased region" description="Basic and acidic residues" evidence="1">
    <location>
        <begin position="1568"/>
        <end position="1577"/>
    </location>
</feature>
<feature type="region of interest" description="Disordered" evidence="1">
    <location>
        <begin position="843"/>
        <end position="868"/>
    </location>
</feature>
<proteinExistence type="predicted"/>
<feature type="compositionally biased region" description="Acidic residues" evidence="1">
    <location>
        <begin position="479"/>
        <end position="488"/>
    </location>
</feature>
<feature type="region of interest" description="Disordered" evidence="1">
    <location>
        <begin position="890"/>
        <end position="918"/>
    </location>
</feature>
<feature type="compositionally biased region" description="Basic and acidic residues" evidence="1">
    <location>
        <begin position="210"/>
        <end position="221"/>
    </location>
</feature>
<feature type="compositionally biased region" description="Basic and acidic residues" evidence="1">
    <location>
        <begin position="63"/>
        <end position="87"/>
    </location>
</feature>
<dbReference type="EMBL" id="CAXITT010000044">
    <property type="protein sequence ID" value="CAL1529176.1"/>
    <property type="molecule type" value="Genomic_DNA"/>
</dbReference>
<protein>
    <submittedName>
        <fullName evidence="2">Uncharacterized protein</fullName>
    </submittedName>
</protein>
<feature type="compositionally biased region" description="Basic residues" evidence="1">
    <location>
        <begin position="187"/>
        <end position="200"/>
    </location>
</feature>
<feature type="region of interest" description="Disordered" evidence="1">
    <location>
        <begin position="466"/>
        <end position="498"/>
    </location>
</feature>
<keyword evidence="3" id="KW-1185">Reference proteome</keyword>
<feature type="region of interest" description="Disordered" evidence="1">
    <location>
        <begin position="1504"/>
        <end position="1538"/>
    </location>
</feature>
<dbReference type="Proteomes" id="UP001497497">
    <property type="component" value="Unassembled WGS sequence"/>
</dbReference>
<evidence type="ECO:0000313" key="2">
    <source>
        <dbReference type="EMBL" id="CAL1529176.1"/>
    </source>
</evidence>
<feature type="region of interest" description="Disordered" evidence="1">
    <location>
        <begin position="1120"/>
        <end position="1172"/>
    </location>
</feature>
<feature type="compositionally biased region" description="Basic and acidic residues" evidence="1">
    <location>
        <begin position="843"/>
        <end position="852"/>
    </location>
</feature>
<feature type="region of interest" description="Disordered" evidence="1">
    <location>
        <begin position="1302"/>
        <end position="1325"/>
    </location>
</feature>
<feature type="region of interest" description="Disordered" evidence="1">
    <location>
        <begin position="1561"/>
        <end position="1592"/>
    </location>
</feature>
<feature type="compositionally biased region" description="Basic and acidic residues" evidence="1">
    <location>
        <begin position="277"/>
        <end position="296"/>
    </location>
</feature>
<feature type="compositionally biased region" description="Polar residues" evidence="1">
    <location>
        <begin position="639"/>
        <end position="649"/>
    </location>
</feature>
<feature type="region of interest" description="Disordered" evidence="1">
    <location>
        <begin position="60"/>
        <end position="87"/>
    </location>
</feature>
<feature type="compositionally biased region" description="Basic and acidic residues" evidence="1">
    <location>
        <begin position="890"/>
        <end position="907"/>
    </location>
</feature>
<feature type="region of interest" description="Disordered" evidence="1">
    <location>
        <begin position="1606"/>
        <end position="1633"/>
    </location>
</feature>
<evidence type="ECO:0000313" key="3">
    <source>
        <dbReference type="Proteomes" id="UP001497497"/>
    </source>
</evidence>
<sequence>MPSTLPVLDSHSSEYADGDSSSYSEDTAPNVTLAFIGCPSSHTEISLDFETPDPIRAHSSSEVFHEHEQRRKPGQEQRENVGSTEKEVPVAGGAPLLEMLNDTDTDIALLENIAAHDADTPLRSGPEAWSAEKCVTSEDLNVMKDPQKINGARQPLYNPLERGDAPCRLCTPGRTSPIPLVNDGKKGGRSPRKMSGHSKRNPSVSPCDAWQRKRSNERSGEGKTSQKVRGGVRVHKSQTEGRHADDAGAGPMNFPTVDQVRVARAPKKPPPGTRAKAQGDMEPSDKEIGGLAERQNDSIDVDLTHAGDMDTDMAVAAASKPNPPPGTKQQSRGHPNIDKMFKDVLRILIEQSGPKSESGVTSIYDDPADSKPFSFKSTGICSFGFQAETSKSNNACALSDAVVSDEGSDGTDTDEPASEMCETSTCFWPQSQSHRCDTDPNRVAQEHDDIVRHNKNCHHCFDDEEEWEKSDPQPPSDSDSCEVTDDGEDSRQEDVAQPSRENLEICRRAVQLKAENFQERVSAIAESSRSNTIREKSLAGLQGGEGEMDGETDIVEDAHRNANRDPSSRALIKQRPVAPERVTLSRYRKDKCLKSSNLENAHNNCENYLSTNTSIKLEGQSKVNPGTFIGSGPGEVSSLRDTSVGTTKSQRQRIGPTENLSEDNIEIIVTPPSPKYPTPVTDSEVTDSLKDGPSNLKVPLESYAPLTKRPKRLSVDDQEQEDIELTLDNTSEETSLLKALTDANDSKSYAESPPFTEGQSRQGILSACLEKARAVIKKVRARSVSPVKLFSKLNRFLSKDKEDVPPMKSLSELYDAGESHEPCRLIIHKSRLVEFQAITTRTHREGRARVEESSPSTDQQQPGDAHPPIFCLSVRNSSGVKMSTMRIPRYDPFRTPKRTSIGEDTRLRNPCSPALQGHRPIPVQGRVLESNALSCAVRGTLLAPANNDSDRLQASNAEMEFQEYNHRRSAFRQYRENNGSPCPQSVVLAVDPRETTSGKFESDPTECIVKTATRSEAAVTRQDFGHVEAAAVNTREQQCVVIEGNEAEWNLIVQGSLSWSDLRENEEVSTHEDVSSSAPIKTHSLLNVSETAHTESCVNDVMAIISQEVNIKRYPSFPDLTDLNDDDPGSAAGRELAASSSPLPDIEFENDATLPGLIDSDTSPLHIKTEQSPISAAEVEMLKISQRRREASDKLSEEEGYEKLTPPNSPHLGAPSSGVQVQTMVSLLESCSMLCGETDAAPSRNSSTVNATPHAHPEKLSKVVCSTLDVQRAVAVVNQPSLESEPTSFTSSSANEQEMKLMHLPSPPSSSPSHSSCSQRDVSTERAQADLMYAESTSKAVAQHHVAPYSCAANLEGLRAALTLDYNILADETSSACGNVNTLSEQRVLLDESDVSQLSQFVSSSEAIPKVHSGTSIQGLVSLGAAVELTSADIGTRASFEAMPTIDTKSLAVPNETVAASGGEAIGQPTSAILLKVKTCTVQNDCIFKKTESPADSYEELILEEEDSLSSSGKTSSPKYRVHQGENSTKDTHLSSSEDVYWQEDARLKLRGDFDRYPVMAQGARSQSAERPREHGPSEAARSPILSTGENQRTPLRRIKWSTHAYAEDESEQLSQSSSFSDRSEEFGISETTLKETKRDASLLESLSEHHPIVPTCEVNGPPIQANPRVVKIKNKTKRSTSMIDKSTKKKPANKSNLNNNVSMLSVFGLVPLRKIISGKRNRSPMSKTNQAPVVVPDGVNLDPKSDMMKISYVITPVSQIIGVSYADEKSAGSEAFDLESESKDYQLDVILPRALEGAENEGNCLDELELEKTRKDAVKSKPCLYLLPQKAGTFTSDPRKSNTKKSLEVQEIKTKPANAKDKPAINRVGEIVAPPRVTRKIIATHDTYSAQRDSAKNESPKSVKGSPEFSFSQPVACSPRQHCLTTSYSLPLVVKKGSNPVYHQQPRLGHGVRPSRTMTTLNRLSERIQRSELQAAKGYDFVERSHFHMERCEKLIRRSSEIIKKSQLMVSSSKKRMEDTAKIMNLNCKRYFLC</sequence>
<feature type="region of interest" description="Disordered" evidence="1">
    <location>
        <begin position="1887"/>
        <end position="1912"/>
    </location>
</feature>
<feature type="region of interest" description="Disordered" evidence="1">
    <location>
        <begin position="1676"/>
        <end position="1698"/>
    </location>
</feature>
<reference evidence="2 3" key="1">
    <citation type="submission" date="2024-04" db="EMBL/GenBank/DDBJ databases">
        <authorList>
            <consortium name="Genoscope - CEA"/>
            <person name="William W."/>
        </authorList>
    </citation>
    <scope>NUCLEOTIDE SEQUENCE [LARGE SCALE GENOMIC DNA]</scope>
</reference>
<feature type="region of interest" description="Disordered" evidence="1">
    <location>
        <begin position="170"/>
        <end position="296"/>
    </location>
</feature>
<feature type="compositionally biased region" description="Polar residues" evidence="1">
    <location>
        <begin position="853"/>
        <end position="862"/>
    </location>
</feature>
<feature type="region of interest" description="Disordered" evidence="1">
    <location>
        <begin position="316"/>
        <end position="336"/>
    </location>
</feature>
<comment type="caution">
    <text evidence="2">The sequence shown here is derived from an EMBL/GenBank/DDBJ whole genome shotgun (WGS) entry which is preliminary data.</text>
</comment>
<feature type="region of interest" description="Disordered" evidence="1">
    <location>
        <begin position="627"/>
        <end position="655"/>
    </location>
</feature>
<organism evidence="2 3">
    <name type="scientific">Lymnaea stagnalis</name>
    <name type="common">Great pond snail</name>
    <name type="synonym">Helix stagnalis</name>
    <dbReference type="NCBI Taxonomy" id="6523"/>
    <lineage>
        <taxon>Eukaryota</taxon>
        <taxon>Metazoa</taxon>
        <taxon>Spiralia</taxon>
        <taxon>Lophotrochozoa</taxon>
        <taxon>Mollusca</taxon>
        <taxon>Gastropoda</taxon>
        <taxon>Heterobranchia</taxon>
        <taxon>Euthyneura</taxon>
        <taxon>Panpulmonata</taxon>
        <taxon>Hygrophila</taxon>
        <taxon>Lymnaeoidea</taxon>
        <taxon>Lymnaeidae</taxon>
        <taxon>Lymnaea</taxon>
    </lineage>
</organism>
<name>A0AAV2HAV1_LYMST</name>